<dbReference type="AlphaFoldDB" id="A0A455T1J7"/>
<sequence>MTAETEDVGDATPDQKIYDQFRPLDSCHRRSILLLLTDNGMMIVVQAQGALARLRLWPATPSG</sequence>
<name>A0A455T1J7_9CHLR</name>
<proteinExistence type="predicted"/>
<protein>
    <submittedName>
        <fullName evidence="1">Uncharacterized protein</fullName>
    </submittedName>
</protein>
<organism evidence="1">
    <name type="scientific">Thermogemmatispora argillosa</name>
    <dbReference type="NCBI Taxonomy" id="2045280"/>
    <lineage>
        <taxon>Bacteria</taxon>
        <taxon>Bacillati</taxon>
        <taxon>Chloroflexota</taxon>
        <taxon>Ktedonobacteria</taxon>
        <taxon>Thermogemmatisporales</taxon>
        <taxon>Thermogemmatisporaceae</taxon>
        <taxon>Thermogemmatispora</taxon>
    </lineage>
</organism>
<evidence type="ECO:0000313" key="1">
    <source>
        <dbReference type="EMBL" id="BBH93092.1"/>
    </source>
</evidence>
<reference evidence="1" key="1">
    <citation type="submission" date="2018-12" db="EMBL/GenBank/DDBJ databases">
        <title>Novel natural products biosynthetic potential of the class Ktedonobacteria.</title>
        <authorList>
            <person name="Zheng Y."/>
            <person name="Saitou A."/>
            <person name="Wang C.M."/>
            <person name="Toyoda A."/>
            <person name="Minakuchi Y."/>
            <person name="Sekiguchi Y."/>
            <person name="Ueda K."/>
            <person name="Takano H."/>
            <person name="Sakai Y."/>
            <person name="Yokota A."/>
            <person name="Yabe S."/>
        </authorList>
    </citation>
    <scope>NUCLEOTIDE SEQUENCE</scope>
    <source>
        <strain evidence="1">A3-2</strain>
    </source>
</reference>
<accession>A0A455T1J7</accession>
<gene>
    <name evidence="1" type="ORF">KTA_12910</name>
</gene>
<dbReference type="EMBL" id="AP019377">
    <property type="protein sequence ID" value="BBH93092.1"/>
    <property type="molecule type" value="Genomic_DNA"/>
</dbReference>